<evidence type="ECO:0000313" key="3">
    <source>
        <dbReference type="Proteomes" id="UP001549099"/>
    </source>
</evidence>
<dbReference type="Gene3D" id="3.40.190.10">
    <property type="entry name" value="Periplasmic binding protein-like II"/>
    <property type="match status" value="1"/>
</dbReference>
<keyword evidence="3" id="KW-1185">Reference proteome</keyword>
<dbReference type="EMBL" id="JBEPLW010000016">
    <property type="protein sequence ID" value="MET3576127.1"/>
    <property type="molecule type" value="Genomic_DNA"/>
</dbReference>
<feature type="domain" description="Solute-binding protein family 5" evidence="1">
    <location>
        <begin position="39"/>
        <end position="396"/>
    </location>
</feature>
<dbReference type="InterPro" id="IPR030678">
    <property type="entry name" value="Peptide/Ni-bd"/>
</dbReference>
<dbReference type="InterPro" id="IPR039424">
    <property type="entry name" value="SBP_5"/>
</dbReference>
<dbReference type="RefSeq" id="WP_354197894.1">
    <property type="nucleotide sequence ID" value="NZ_JBEPLW010000016.1"/>
</dbReference>
<dbReference type="PANTHER" id="PTHR30290">
    <property type="entry name" value="PERIPLASMIC BINDING COMPONENT OF ABC TRANSPORTER"/>
    <property type="match status" value="1"/>
</dbReference>
<comment type="caution">
    <text evidence="2">The sequence shown here is derived from an EMBL/GenBank/DDBJ whole genome shotgun (WGS) entry which is preliminary data.</text>
</comment>
<dbReference type="Proteomes" id="UP001549099">
    <property type="component" value="Unassembled WGS sequence"/>
</dbReference>
<dbReference type="Gene3D" id="3.10.105.10">
    <property type="entry name" value="Dipeptide-binding Protein, Domain 3"/>
    <property type="match status" value="1"/>
</dbReference>
<name>A0ABV2GDN9_9BACL</name>
<proteinExistence type="predicted"/>
<organism evidence="2 3">
    <name type="scientific">Bhargavaea ullalensis</name>
    <dbReference type="NCBI Taxonomy" id="1265685"/>
    <lineage>
        <taxon>Bacteria</taxon>
        <taxon>Bacillati</taxon>
        <taxon>Bacillota</taxon>
        <taxon>Bacilli</taxon>
        <taxon>Bacillales</taxon>
        <taxon>Caryophanaceae</taxon>
        <taxon>Bhargavaea</taxon>
    </lineage>
</organism>
<dbReference type="SUPFAM" id="SSF53850">
    <property type="entry name" value="Periplasmic binding protein-like II"/>
    <property type="match status" value="1"/>
</dbReference>
<sequence>MATVTEPDSVDVHKTSSISDPTAAAYLSFLNMDDQGSTIPGAIKDYEVSDDGKEIIFSLEEGLTFHSGEPFNADALKSSMDRFLETSPFYDNAGEITDIEVMDDYTIKFTWAEPYAPFFSNAVSPYLAPLDTSVLDGNGEGFEKNPSALGPLKITDIKRGDSITYEPFEDYKWPDGKPNFDKVKFRFVPDEETRALEFKKGTVNILMNVPGQYVGELEKDPEVNIEKVPDYVLNYLGWNNKLPKFQDERVRKAIALAIDRAPIVDTALEGFARPVYGPLPEATFGYSEEIEEKAKEIYARDTEKAKSLLEEAGWTINSKGLAEKDGEEFSVELWVDTDPVNHRIAQILQNQLMEIGIKMNISTQESAAIIEQTPQGKHEMILWAYGWLDADVMYFLLFGEGRSTRLHYEDPELNRILKEARVEMDVDKRLALYKEAQEFVMKETPFVPLYVKETIHATRGLDSFKAHPIRNYIEWEHVKASENN</sequence>
<protein>
    <submittedName>
        <fullName evidence="2">Peptide/nickel transport system substrate-binding protein</fullName>
    </submittedName>
</protein>
<reference evidence="2 3" key="1">
    <citation type="submission" date="2024-06" db="EMBL/GenBank/DDBJ databases">
        <title>Genomic Encyclopedia of Type Strains, Phase IV (KMG-IV): sequencing the most valuable type-strain genomes for metagenomic binning, comparative biology and taxonomic classification.</title>
        <authorList>
            <person name="Goeker M."/>
        </authorList>
    </citation>
    <scope>NUCLEOTIDE SEQUENCE [LARGE SCALE GENOMIC DNA]</scope>
    <source>
        <strain evidence="2 3">DSM 26128</strain>
    </source>
</reference>
<dbReference type="Gene3D" id="3.90.76.10">
    <property type="entry name" value="Dipeptide-binding Protein, Domain 1"/>
    <property type="match status" value="1"/>
</dbReference>
<evidence type="ECO:0000313" key="2">
    <source>
        <dbReference type="EMBL" id="MET3576127.1"/>
    </source>
</evidence>
<dbReference type="PIRSF" id="PIRSF002741">
    <property type="entry name" value="MppA"/>
    <property type="match status" value="1"/>
</dbReference>
<accession>A0ABV2GDN9</accession>
<dbReference type="Pfam" id="PF00496">
    <property type="entry name" value="SBP_bac_5"/>
    <property type="match status" value="1"/>
</dbReference>
<dbReference type="InterPro" id="IPR000914">
    <property type="entry name" value="SBP_5_dom"/>
</dbReference>
<evidence type="ECO:0000259" key="1">
    <source>
        <dbReference type="Pfam" id="PF00496"/>
    </source>
</evidence>
<gene>
    <name evidence="2" type="ORF">ABID49_002042</name>
</gene>